<dbReference type="Pfam" id="PF04312">
    <property type="entry name" value="DUF460"/>
    <property type="match status" value="1"/>
</dbReference>
<dbReference type="HOGENOM" id="CLU_027052_1_0_2"/>
<accession>A2BIZ7</accession>
<reference evidence="2 3" key="1">
    <citation type="journal article" date="2007" name="Archaea">
        <title>The genome of Hyperthermus butylicus: a sulfur-reducing, peptide fermenting, neutrophilic Crenarchaeote growing up to 108 degrees C.</title>
        <authorList>
            <person name="Brugger K."/>
            <person name="Chen L."/>
            <person name="Stark M."/>
            <person name="Zibat A."/>
            <person name="Redder P."/>
            <person name="Ruepp A."/>
            <person name="Awayez M."/>
            <person name="She Q."/>
            <person name="Garrett R.A."/>
            <person name="Klenk H.P."/>
        </authorList>
    </citation>
    <scope>NUCLEOTIDE SEQUENCE [LARGE SCALE GENOMIC DNA]</scope>
    <source>
        <strain evidence="3">DSM 5456 / JCM 9403 / PLM1-5</strain>
    </source>
</reference>
<keyword evidence="3" id="KW-1185">Reference proteome</keyword>
<keyword evidence="1" id="KW-0175">Coiled coil</keyword>
<name>A2BIZ7_HYPBU</name>
<dbReference type="KEGG" id="hbu:Hbut_0082"/>
<dbReference type="AlphaFoldDB" id="A2BIZ7"/>
<dbReference type="PANTHER" id="PTHR40707:SF1">
    <property type="entry name" value="DUF460 DOMAIN-CONTAINING PROTEIN"/>
    <property type="match status" value="1"/>
</dbReference>
<dbReference type="PANTHER" id="PTHR40707">
    <property type="entry name" value="POSSIBLE NUCLEASE OF RNASE H FOLD, RUVC/YQGF FAMILY"/>
    <property type="match status" value="1"/>
</dbReference>
<sequence length="715" mass="80675">MDSARYPAIRGNGVQELWGGLGTGLGVVYLRVIGVDVEPGCRNSGRCYSVAVLDGDKLLAKYEGIPLHRLIRIIWEYKPDILAVDNIAELAETEHELAKLASMLPAEMAIVQVTRLPDGSFVDVRRLARLAGLDPGSGKLTPSRTAYLVAVLASMGYGSRVRFVEEKTKIVISRSRRLKHGGMSNPRFQRRIRAAILRAMKDVKKLLDKHKLDYDLMIRKSGGGLDSAVFIVYASRPALNGIIKPYEDNDVRIEVKPIYSSKLVFETTHENIAQPKPYIIIGIDPGISTGVAIIDIHGRFVTALSRRGFDRSEVIDLVLRYGVPVLVATDVRPAPEFVKKLAAALGVPVYEPSTSLSVEEKRTLFDSYAQKYPVLRRLADAHVRDALAAAVKAYQVYEPKLRQVESYAARLGIDIDVDRVKADVIRGVTIAEAVEKAINEALNDIMPNMYLVKSVRRDHEEAAKQQPAGEKLEKLRVELERLRAENKLLRQRLAELDEVIERVETEYRLLQLEYRASIERDREINRLANEVSLLRSELERTRMELEKLQTLVDEYTRALFLVAKGAAVPALAYGELNSDTVREVEEKATEYGRIVLVLDTVNPVHWKLYGQKVSQALLAVLLPGQAMDKRSVIEEYMVPVLPAEEYIVFRHGRYAVVDSRVLLDAYLRKQALLEERQWRGDRKTLTKDELKKLISEYRARRAKLLLENSNLALNE</sequence>
<protein>
    <submittedName>
        <fullName evidence="2">Conserved archaeal protein</fullName>
    </submittedName>
</protein>
<dbReference type="eggNOG" id="arCOG04219">
    <property type="taxonomic scope" value="Archaea"/>
</dbReference>
<gene>
    <name evidence="2" type="ordered locus">Hbut_0082</name>
</gene>
<evidence type="ECO:0000256" key="1">
    <source>
        <dbReference type="SAM" id="Coils"/>
    </source>
</evidence>
<proteinExistence type="predicted"/>
<dbReference type="OrthoDB" id="15228at2157"/>
<feature type="coiled-coil region" evidence="1">
    <location>
        <begin position="472"/>
        <end position="558"/>
    </location>
</feature>
<evidence type="ECO:0000313" key="2">
    <source>
        <dbReference type="EMBL" id="ABM79958.1"/>
    </source>
</evidence>
<dbReference type="EnsemblBacteria" id="ABM79958">
    <property type="protein sequence ID" value="ABM79958"/>
    <property type="gene ID" value="Hbut_0082"/>
</dbReference>
<dbReference type="InterPro" id="IPR007408">
    <property type="entry name" value="DUF460"/>
</dbReference>
<evidence type="ECO:0000313" key="3">
    <source>
        <dbReference type="Proteomes" id="UP000002593"/>
    </source>
</evidence>
<dbReference type="EMBL" id="CP000493">
    <property type="protein sequence ID" value="ABM79958.1"/>
    <property type="molecule type" value="Genomic_DNA"/>
</dbReference>
<dbReference type="STRING" id="415426.Hbut_0082"/>
<dbReference type="GeneID" id="4782410"/>
<dbReference type="Proteomes" id="UP000002593">
    <property type="component" value="Chromosome"/>
</dbReference>
<dbReference type="RefSeq" id="WP_011821275.1">
    <property type="nucleotide sequence ID" value="NC_008818.1"/>
</dbReference>
<organism evidence="2 3">
    <name type="scientific">Hyperthermus butylicus (strain DSM 5456 / JCM 9403 / PLM1-5)</name>
    <dbReference type="NCBI Taxonomy" id="415426"/>
    <lineage>
        <taxon>Archaea</taxon>
        <taxon>Thermoproteota</taxon>
        <taxon>Thermoprotei</taxon>
        <taxon>Desulfurococcales</taxon>
        <taxon>Pyrodictiaceae</taxon>
        <taxon>Hyperthermus</taxon>
    </lineage>
</organism>